<evidence type="ECO:0000256" key="5">
    <source>
        <dbReference type="ARBA" id="ARBA00023015"/>
    </source>
</evidence>
<dbReference type="GeneTree" id="ENSGT00940000160064"/>
<evidence type="ECO:0000256" key="3">
    <source>
        <dbReference type="ARBA" id="ARBA00022782"/>
    </source>
</evidence>
<organism evidence="10 11">
    <name type="scientific">Latimeria chalumnae</name>
    <name type="common">Coelacanth</name>
    <dbReference type="NCBI Taxonomy" id="7897"/>
    <lineage>
        <taxon>Eukaryota</taxon>
        <taxon>Metazoa</taxon>
        <taxon>Chordata</taxon>
        <taxon>Craniata</taxon>
        <taxon>Vertebrata</taxon>
        <taxon>Euteleostomi</taxon>
        <taxon>Coelacanthiformes</taxon>
        <taxon>Coelacanthidae</taxon>
        <taxon>Latimeria</taxon>
    </lineage>
</organism>
<evidence type="ECO:0000256" key="6">
    <source>
        <dbReference type="ARBA" id="ARBA00023163"/>
    </source>
</evidence>
<dbReference type="HOGENOM" id="CLU_1331554_0_0_1"/>
<dbReference type="Gene3D" id="4.10.280.10">
    <property type="entry name" value="Helix-loop-helix DNA-binding domain"/>
    <property type="match status" value="1"/>
</dbReference>
<evidence type="ECO:0000256" key="8">
    <source>
        <dbReference type="SAM" id="MobiDB-lite"/>
    </source>
</evidence>
<dbReference type="GO" id="GO:0061564">
    <property type="term" value="P:axon development"/>
    <property type="evidence" value="ECO:0007669"/>
    <property type="project" value="TreeGrafter"/>
</dbReference>
<dbReference type="Proteomes" id="UP000008672">
    <property type="component" value="Unassembled WGS sequence"/>
</dbReference>
<dbReference type="PANTHER" id="PTHR19290">
    <property type="entry name" value="BASIC HELIX-LOOP-HELIX PROTEIN NEUROGENIN-RELATED"/>
    <property type="match status" value="1"/>
</dbReference>
<name>H3AZE1_LATCH</name>
<dbReference type="InterPro" id="IPR011598">
    <property type="entry name" value="bHLH_dom"/>
</dbReference>
<dbReference type="STRING" id="7897.ENSLACP00000015012"/>
<reference evidence="10" key="2">
    <citation type="submission" date="2025-08" db="UniProtKB">
        <authorList>
            <consortium name="Ensembl"/>
        </authorList>
    </citation>
    <scope>IDENTIFICATION</scope>
</reference>
<feature type="region of interest" description="Disordered" evidence="8">
    <location>
        <begin position="187"/>
        <end position="209"/>
    </location>
</feature>
<proteinExistence type="predicted"/>
<dbReference type="Pfam" id="PF00010">
    <property type="entry name" value="HLH"/>
    <property type="match status" value="1"/>
</dbReference>
<evidence type="ECO:0000256" key="2">
    <source>
        <dbReference type="ARBA" id="ARBA00022473"/>
    </source>
</evidence>
<sequence length="209" mass="23438">LSAKKSILEWREGNLSDQSRMALEFYEVPSRVTNSDHQGWLSTSLQAAYPGYISYLSPARSSSVLFDPKHLQEDIAMTSTSRKISDVQLNVPPKHRRLAANARERRRMHGLNKAFDQLRSVIPSLDNDKKLSKYETLQMAQIYITELSELLQNVSKTECIGNRVGFAQKASFQTSGDDFSFTSLQDNTSNVSDGESSHCSDCDDGHGEK</sequence>
<dbReference type="SMART" id="SM00353">
    <property type="entry name" value="HLH"/>
    <property type="match status" value="1"/>
</dbReference>
<dbReference type="GO" id="GO:0046983">
    <property type="term" value="F:protein dimerization activity"/>
    <property type="evidence" value="ECO:0007669"/>
    <property type="project" value="InterPro"/>
</dbReference>
<dbReference type="AlphaFoldDB" id="H3AZE1"/>
<evidence type="ECO:0000259" key="9">
    <source>
        <dbReference type="PROSITE" id="PS50888"/>
    </source>
</evidence>
<keyword evidence="5" id="KW-0805">Transcription regulation</keyword>
<dbReference type="GO" id="GO:0045944">
    <property type="term" value="P:positive regulation of transcription by RNA polymerase II"/>
    <property type="evidence" value="ECO:0007669"/>
    <property type="project" value="TreeGrafter"/>
</dbReference>
<dbReference type="eggNOG" id="KOG4395">
    <property type="taxonomic scope" value="Eukaryota"/>
</dbReference>
<protein>
    <recommendedName>
        <fullName evidence="9">BHLH domain-containing protein</fullName>
    </recommendedName>
</protein>
<evidence type="ECO:0000256" key="4">
    <source>
        <dbReference type="ARBA" id="ARBA00022902"/>
    </source>
</evidence>
<feature type="compositionally biased region" description="Basic and acidic residues" evidence="8">
    <location>
        <begin position="195"/>
        <end position="209"/>
    </location>
</feature>
<evidence type="ECO:0000256" key="7">
    <source>
        <dbReference type="ARBA" id="ARBA00023242"/>
    </source>
</evidence>
<dbReference type="EMBL" id="AFYH01039483">
    <property type="status" value="NOT_ANNOTATED_CDS"/>
    <property type="molecule type" value="Genomic_DNA"/>
</dbReference>
<keyword evidence="2" id="KW-0217">Developmental protein</keyword>
<dbReference type="GO" id="GO:0005634">
    <property type="term" value="C:nucleus"/>
    <property type="evidence" value="ECO:0007669"/>
    <property type="project" value="UniProtKB-SubCell"/>
</dbReference>
<dbReference type="PROSITE" id="PS50888">
    <property type="entry name" value="BHLH"/>
    <property type="match status" value="1"/>
</dbReference>
<dbReference type="GO" id="GO:0000981">
    <property type="term" value="F:DNA-binding transcription factor activity, RNA polymerase II-specific"/>
    <property type="evidence" value="ECO:0007669"/>
    <property type="project" value="TreeGrafter"/>
</dbReference>
<dbReference type="GO" id="GO:0070888">
    <property type="term" value="F:E-box binding"/>
    <property type="evidence" value="ECO:0007669"/>
    <property type="project" value="TreeGrafter"/>
</dbReference>
<dbReference type="Ensembl" id="ENSLACT00000015117.1">
    <property type="protein sequence ID" value="ENSLACP00000015012.1"/>
    <property type="gene ID" value="ENSLACG00000013212.1"/>
</dbReference>
<dbReference type="SUPFAM" id="SSF47459">
    <property type="entry name" value="HLH, helix-loop-helix DNA-binding domain"/>
    <property type="match status" value="1"/>
</dbReference>
<dbReference type="FunFam" id="4.10.280.10:FF:000025">
    <property type="entry name" value="protein atonal homolog 7"/>
    <property type="match status" value="1"/>
</dbReference>
<dbReference type="CDD" id="cd19713">
    <property type="entry name" value="bHLH_TS_ATOH1"/>
    <property type="match status" value="1"/>
</dbReference>
<reference evidence="10" key="3">
    <citation type="submission" date="2025-09" db="UniProtKB">
        <authorList>
            <consortium name="Ensembl"/>
        </authorList>
    </citation>
    <scope>IDENTIFICATION</scope>
</reference>
<evidence type="ECO:0000256" key="1">
    <source>
        <dbReference type="ARBA" id="ARBA00004123"/>
    </source>
</evidence>
<keyword evidence="3" id="KW-0221">Differentiation</keyword>
<dbReference type="InterPro" id="IPR050359">
    <property type="entry name" value="bHLH_transcription_factors"/>
</dbReference>
<keyword evidence="6" id="KW-0804">Transcription</keyword>
<comment type="subcellular location">
    <subcellularLocation>
        <location evidence="1">Nucleus</location>
    </subcellularLocation>
</comment>
<dbReference type="GO" id="GO:0007423">
    <property type="term" value="P:sensory organ development"/>
    <property type="evidence" value="ECO:0007669"/>
    <property type="project" value="TreeGrafter"/>
</dbReference>
<dbReference type="InterPro" id="IPR032661">
    <property type="entry name" value="ATOH1_bHLH"/>
</dbReference>
<dbReference type="InParanoid" id="H3AZE1"/>
<reference evidence="11" key="1">
    <citation type="submission" date="2011-08" db="EMBL/GenBank/DDBJ databases">
        <title>The draft genome of Latimeria chalumnae.</title>
        <authorList>
            <person name="Di Palma F."/>
            <person name="Alfoldi J."/>
            <person name="Johnson J."/>
            <person name="Berlin A."/>
            <person name="Gnerre S."/>
            <person name="Jaffe D."/>
            <person name="MacCallum I."/>
            <person name="Young S."/>
            <person name="Walker B.J."/>
            <person name="Lander E."/>
            <person name="Lindblad-Toh K."/>
        </authorList>
    </citation>
    <scope>NUCLEOTIDE SEQUENCE [LARGE SCALE GENOMIC DNA]</scope>
    <source>
        <strain evidence="11">Wild caught</strain>
    </source>
</reference>
<keyword evidence="4" id="KW-0524">Neurogenesis</keyword>
<evidence type="ECO:0000313" key="11">
    <source>
        <dbReference type="Proteomes" id="UP000008672"/>
    </source>
</evidence>
<evidence type="ECO:0000313" key="10">
    <source>
        <dbReference type="Ensembl" id="ENSLACP00000015012.1"/>
    </source>
</evidence>
<keyword evidence="11" id="KW-1185">Reference proteome</keyword>
<dbReference type="PANTHER" id="PTHR19290:SF150">
    <property type="entry name" value="ATONAL BHLH TRANSCRIPTION FACTOR 1B"/>
    <property type="match status" value="1"/>
</dbReference>
<dbReference type="InterPro" id="IPR036638">
    <property type="entry name" value="HLH_DNA-bd_sf"/>
</dbReference>
<feature type="domain" description="BHLH" evidence="9">
    <location>
        <begin position="95"/>
        <end position="147"/>
    </location>
</feature>
<accession>H3AZE1</accession>
<keyword evidence="7" id="KW-0539">Nucleus</keyword>